<comment type="caution">
    <text evidence="1">The sequence shown here is derived from an EMBL/GenBank/DDBJ whole genome shotgun (WGS) entry which is preliminary data.</text>
</comment>
<proteinExistence type="predicted"/>
<organism evidence="1 2">
    <name type="scientific">Lactobacillus helveticus</name>
    <name type="common">Lactobacillus suntoryeus</name>
    <dbReference type="NCBI Taxonomy" id="1587"/>
    <lineage>
        <taxon>Bacteria</taxon>
        <taxon>Bacillati</taxon>
        <taxon>Bacillota</taxon>
        <taxon>Bacilli</taxon>
        <taxon>Lactobacillales</taxon>
        <taxon>Lactobacillaceae</taxon>
        <taxon>Lactobacillus</taxon>
    </lineage>
</organism>
<dbReference type="EMBL" id="WHOE01000119">
    <property type="protein sequence ID" value="MPW15050.1"/>
    <property type="molecule type" value="Genomic_DNA"/>
</dbReference>
<evidence type="ECO:0000313" key="2">
    <source>
        <dbReference type="Proteomes" id="UP000430466"/>
    </source>
</evidence>
<sequence length="227" mass="26669">MDYLSKKKEYIFLNNRQALVRVHVKQVSKQPYSIWVEGKSKNYRDCVALLNRTLVKFDPQLVPPIVVVSNKKLGNGAISSYAFEDNVIFFNNFYHSTEQIDEITHQNLFIATDLKEIIRHELGHKLHWDAIKRFYRSHKKQYNNLQEAKNDFDSNLESYITHQLNNNYSYLIENVSTYANLAFEYAKANYKNNSVNEVIAEVYAIHGSKDPILNDLIMEELNYGRKH</sequence>
<name>A0A6A7K395_LACHE</name>
<accession>A0A6A7K395</accession>
<dbReference type="RefSeq" id="WP_013854103.1">
    <property type="nucleotide sequence ID" value="NZ_WHOE01000119.1"/>
</dbReference>
<dbReference type="AlphaFoldDB" id="A0A6A7K395"/>
<reference evidence="1 2" key="1">
    <citation type="submission" date="2019-10" db="EMBL/GenBank/DDBJ databases">
        <title>Draft genome sequences of Lactobacillus strains.</title>
        <authorList>
            <person name="Cho G.-S."/>
            <person name="Fagbemigun O."/>
            <person name="Brinks E."/>
            <person name="Franz C.M.A.P."/>
        </authorList>
    </citation>
    <scope>NUCLEOTIDE SEQUENCE [LARGE SCALE GENOMIC DNA]</scope>
    <source>
        <strain evidence="1 2">313</strain>
    </source>
</reference>
<gene>
    <name evidence="1" type="ORF">GDZ32_09695</name>
</gene>
<dbReference type="Proteomes" id="UP000430466">
    <property type="component" value="Unassembled WGS sequence"/>
</dbReference>
<protein>
    <submittedName>
        <fullName evidence="1">Uncharacterized protein</fullName>
    </submittedName>
</protein>
<evidence type="ECO:0000313" key="1">
    <source>
        <dbReference type="EMBL" id="MPW15050.1"/>
    </source>
</evidence>